<name>S9P9D5_CYSF2</name>
<comment type="subcellular location">
    <subcellularLocation>
        <location evidence="1">Secreted</location>
    </subcellularLocation>
</comment>
<organism evidence="6 7">
    <name type="scientific">Cystobacter fuscus (strain ATCC 25194 / DSM 2262 / NBRC 100088 / M29)</name>
    <dbReference type="NCBI Taxonomy" id="1242864"/>
    <lineage>
        <taxon>Bacteria</taxon>
        <taxon>Pseudomonadati</taxon>
        <taxon>Myxococcota</taxon>
        <taxon>Myxococcia</taxon>
        <taxon>Myxococcales</taxon>
        <taxon>Cystobacterineae</taxon>
        <taxon>Archangiaceae</taxon>
        <taxon>Cystobacter</taxon>
    </lineage>
</organism>
<dbReference type="Proteomes" id="UP000011682">
    <property type="component" value="Unassembled WGS sequence"/>
</dbReference>
<evidence type="ECO:0000256" key="1">
    <source>
        <dbReference type="ARBA" id="ARBA00004613"/>
    </source>
</evidence>
<dbReference type="eggNOG" id="COG1409">
    <property type="taxonomic scope" value="Bacteria"/>
</dbReference>
<dbReference type="EMBL" id="ANAH02000021">
    <property type="protein sequence ID" value="EPX58892.1"/>
    <property type="molecule type" value="Genomic_DNA"/>
</dbReference>
<feature type="domain" description="Carbohydrate-binding module family 96" evidence="5">
    <location>
        <begin position="421"/>
        <end position="586"/>
    </location>
</feature>
<evidence type="ECO:0000256" key="2">
    <source>
        <dbReference type="ARBA" id="ARBA00022525"/>
    </source>
</evidence>
<keyword evidence="3" id="KW-0732">Signal</keyword>
<proteinExistence type="predicted"/>
<evidence type="ECO:0000313" key="7">
    <source>
        <dbReference type="Proteomes" id="UP000011682"/>
    </source>
</evidence>
<reference evidence="6" key="1">
    <citation type="submission" date="2013-05" db="EMBL/GenBank/DDBJ databases">
        <title>Genome assembly of Cystobacter fuscus DSM 2262.</title>
        <authorList>
            <person name="Sharma G."/>
            <person name="Khatri I."/>
            <person name="Kaur C."/>
            <person name="Mayilraj S."/>
            <person name="Subramanian S."/>
        </authorList>
    </citation>
    <scope>NUCLEOTIDE SEQUENCE [LARGE SCALE GENOMIC DNA]</scope>
    <source>
        <strain evidence="6">DSM 2262</strain>
    </source>
</reference>
<evidence type="ECO:0000313" key="6">
    <source>
        <dbReference type="EMBL" id="EPX58892.1"/>
    </source>
</evidence>
<dbReference type="InterPro" id="IPR055372">
    <property type="entry name" value="CBM96"/>
</dbReference>
<protein>
    <recommendedName>
        <fullName evidence="5">Carbohydrate-binding module family 96 domain-containing protein</fullName>
    </recommendedName>
</protein>
<keyword evidence="2" id="KW-0964">Secreted</keyword>
<keyword evidence="7" id="KW-1185">Reference proteome</keyword>
<gene>
    <name evidence="6" type="ORF">D187_003607</name>
</gene>
<dbReference type="OrthoDB" id="5500233at2"/>
<dbReference type="GO" id="GO:0005576">
    <property type="term" value="C:extracellular region"/>
    <property type="evidence" value="ECO:0007669"/>
    <property type="project" value="UniProtKB-SubCell"/>
</dbReference>
<evidence type="ECO:0000256" key="4">
    <source>
        <dbReference type="SAM" id="MobiDB-lite"/>
    </source>
</evidence>
<comment type="caution">
    <text evidence="6">The sequence shown here is derived from an EMBL/GenBank/DDBJ whole genome shotgun (WGS) entry which is preliminary data.</text>
</comment>
<evidence type="ECO:0000256" key="3">
    <source>
        <dbReference type="ARBA" id="ARBA00022729"/>
    </source>
</evidence>
<feature type="region of interest" description="Disordered" evidence="4">
    <location>
        <begin position="1"/>
        <end position="20"/>
    </location>
</feature>
<evidence type="ECO:0000259" key="5">
    <source>
        <dbReference type="Pfam" id="PF24517"/>
    </source>
</evidence>
<feature type="domain" description="Carbohydrate-binding module family 96" evidence="5">
    <location>
        <begin position="79"/>
        <end position="245"/>
    </location>
</feature>
<dbReference type="NCBIfam" id="NF033679">
    <property type="entry name" value="DNRLRE_dom"/>
    <property type="match status" value="3"/>
</dbReference>
<feature type="domain" description="Carbohydrate-binding module family 96" evidence="5">
    <location>
        <begin position="250"/>
        <end position="415"/>
    </location>
</feature>
<accession>S9P9D5</accession>
<dbReference type="Pfam" id="PF24517">
    <property type="entry name" value="CBM96"/>
    <property type="match status" value="3"/>
</dbReference>
<dbReference type="AlphaFoldDB" id="S9P9D5"/>
<sequence>MESAATLHHRATPSMSHPKRSPFLDALPMAALLLSACDPEASLQEPRASTQDAQVLDALASCPEDFVLNGAQCTRVSYTQTLEPVADAYVSSSAPGTNYGSSGELIVDRSFNETFLRFDLSSLPPNVRVKSVKLSATAYTGFAWGGDGSVYTYFVPDDSWAENTVTWNTKPAVSGDALGSWWLWYNDNIGDQVGSNSSSALIPVVQAELSGDRQISLRLNSPGYRTNYRSREYTNASQRPKLQVTYDWVTTLEPVADAYVSSSFPTANYGSSGELIVDRSFNETFLRFDLSSLPASAKATATTLSATAYTGFAQGGDGNVYTYFVPDDSWAENTVTWNTRPAVSGDALGSWWLWYDGTANDQVGSNSSPALLSAVQGELARDRKVSLRLNSPGYRTNYRSREYANANQRPKLQIAYIIPAAVTLTPSADAYVSSSAPDSNYGSSSELIVDRSFNETFLRFDLNGLPSNVRIKSVKLSATAYTGYAWGGDGSVYTYFVSDDAWGENTLTWNTKPAVLGNALGSWWLWYNDNIGDQVGSNSSPDLIPVAQAELSGDHQISFRLNSWGYRTNYRSREYTNANQRPQLELVLE</sequence>